<dbReference type="SUPFAM" id="SSF69360">
    <property type="entry name" value="Cell wall binding repeat"/>
    <property type="match status" value="1"/>
</dbReference>
<dbReference type="InterPro" id="IPR036322">
    <property type="entry name" value="WD40_repeat_dom_sf"/>
</dbReference>
<keyword evidence="3" id="KW-1185">Reference proteome</keyword>
<name>A0A1J4KE10_9EUKA</name>
<feature type="compositionally biased region" description="Basic and acidic residues" evidence="1">
    <location>
        <begin position="786"/>
        <end position="820"/>
    </location>
</feature>
<organism evidence="2 3">
    <name type="scientific">Tritrichomonas foetus</name>
    <dbReference type="NCBI Taxonomy" id="1144522"/>
    <lineage>
        <taxon>Eukaryota</taxon>
        <taxon>Metamonada</taxon>
        <taxon>Parabasalia</taxon>
        <taxon>Tritrichomonadida</taxon>
        <taxon>Tritrichomonadidae</taxon>
        <taxon>Tritrichomonas</taxon>
    </lineage>
</organism>
<dbReference type="SUPFAM" id="SSF50978">
    <property type="entry name" value="WD40 repeat-like"/>
    <property type="match status" value="1"/>
</dbReference>
<evidence type="ECO:0000256" key="1">
    <source>
        <dbReference type="SAM" id="MobiDB-lite"/>
    </source>
</evidence>
<comment type="caution">
    <text evidence="2">The sequence shown here is derived from an EMBL/GenBank/DDBJ whole genome shotgun (WGS) entry which is preliminary data.</text>
</comment>
<feature type="compositionally biased region" description="Polar residues" evidence="1">
    <location>
        <begin position="1668"/>
        <end position="1681"/>
    </location>
</feature>
<feature type="compositionally biased region" description="Basic residues" evidence="1">
    <location>
        <begin position="873"/>
        <end position="883"/>
    </location>
</feature>
<feature type="compositionally biased region" description="Acidic residues" evidence="1">
    <location>
        <begin position="821"/>
        <end position="836"/>
    </location>
</feature>
<dbReference type="OrthoDB" id="10045365at2759"/>
<dbReference type="PANTHER" id="PTHR45532:SF1">
    <property type="entry name" value="WD REPEAT-CONTAINING PROTEIN 97"/>
    <property type="match status" value="1"/>
</dbReference>
<protein>
    <submittedName>
        <fullName evidence="2">Uncharacterized protein</fullName>
    </submittedName>
</protein>
<dbReference type="RefSeq" id="XP_068362370.1">
    <property type="nucleotide sequence ID" value="XM_068502300.1"/>
</dbReference>
<reference evidence="2" key="1">
    <citation type="submission" date="2016-10" db="EMBL/GenBank/DDBJ databases">
        <authorList>
            <person name="Benchimol M."/>
            <person name="Almeida L.G."/>
            <person name="Vasconcelos A.T."/>
            <person name="Perreira-Neves A."/>
            <person name="Rosa I.A."/>
            <person name="Tasca T."/>
            <person name="Bogo M.R."/>
            <person name="de Souza W."/>
        </authorList>
    </citation>
    <scope>NUCLEOTIDE SEQUENCE [LARGE SCALE GENOMIC DNA]</scope>
    <source>
        <strain evidence="2">K</strain>
    </source>
</reference>
<dbReference type="Proteomes" id="UP000179807">
    <property type="component" value="Unassembled WGS sequence"/>
</dbReference>
<dbReference type="VEuPathDB" id="TrichDB:TRFO_21984"/>
<dbReference type="InterPro" id="IPR015943">
    <property type="entry name" value="WD40/YVTN_repeat-like_dom_sf"/>
</dbReference>
<feature type="compositionally biased region" description="Polar residues" evidence="1">
    <location>
        <begin position="1717"/>
        <end position="1741"/>
    </location>
</feature>
<feature type="region of interest" description="Disordered" evidence="1">
    <location>
        <begin position="715"/>
        <end position="755"/>
    </location>
</feature>
<dbReference type="GeneID" id="94837004"/>
<feature type="region of interest" description="Disordered" evidence="1">
    <location>
        <begin position="786"/>
        <end position="886"/>
    </location>
</feature>
<feature type="compositionally biased region" description="Low complexity" evidence="1">
    <location>
        <begin position="1747"/>
        <end position="1771"/>
    </location>
</feature>
<feature type="compositionally biased region" description="Polar residues" evidence="1">
    <location>
        <begin position="1696"/>
        <end position="1709"/>
    </location>
</feature>
<proteinExistence type="predicted"/>
<gene>
    <name evidence="2" type="ORF">TRFO_21984</name>
</gene>
<accession>A0A1J4KE10</accession>
<dbReference type="PANTHER" id="PTHR45532">
    <property type="entry name" value="WD REPEAT-CONTAINING PROTEIN 97"/>
    <property type="match status" value="1"/>
</dbReference>
<dbReference type="EMBL" id="MLAK01000645">
    <property type="protein sequence ID" value="OHT09234.1"/>
    <property type="molecule type" value="Genomic_DNA"/>
</dbReference>
<sequence>MENIEPPSVHKSSIHWGIHHKHKISFGTSTVYSCFPINRSEFIAIMSTSLVRFEQTIIKETAKLNLSTAIYVPQNNIIIGVSATTSEFIFIRPYDLSHPIYTNVRTKQIPTFHIIYSSQSSILITAGKNIKIWDLKCVLPSRNIISIPPVIEINLRTEINDVHELDLLNDPIFDYKNEYLIIPRSTGFNAYNKDGQFVKQMTKLPTPPRTAATYRTENTCFITVDQLEGVCEWSTNGSLVQRSTIGNTSVISCKLLNDSFLLYLDSKNCLYLYDIRSLRLFLCKQLSEKPISMHVFLDPNPGIAVCIESTIDIYNIVIPWELWTPTMMKPKAISWCPRRDRAARVLVHTYNEYVYFISPKTALPVTSASPSTPIQMIAAYYDRGLSAKEQRDQLFMVLCDGKLVISTTSSNPCEEITTIDARAASVFDCFLENELYYCVVTISGEIIIHDYNTFEPVKRFAVATGNVFFARYEKQQGTILLFYDQEIIRYDIKSSKTVSRYQLVNGSIYDYKDQLTLVGYKNGKIAMIVHDEIEMRNLTNEDAIFHTAEITGFAFGKNFFISVSADQQMKFWSFAGANIMTLLLPLPLYSVEVLNGKRDIIVGTDKEIMIVEGKKIFDEEFEPKDELLDNYNEKNDELSEDGISPLKEQEEQKLAFLSSRKDDEDLKENEGNKSPVFLYKKKEMDEATRKRIYEQMMKMADSSFDASRIAEREKRRFEEQRKRIETDVNKERSALAAEREAKEKEEEALKEKEREEKRKIMLAQMEEEKKARQQKFEDDLAKFKEELQRKEEERKEEERKEKERKEKERKEEEERRRRLEEEEEEENEDDENEEEEIYQKENQQTGKTLLKQPEKKQPGPPRCLQVKPPEKKKSPRGRKKTSQRVKIQQGVINMQFGSKNEAISSKIDKTNNDSNTFNKNIFDGYEAYNLDDENNKGPVCVNGDENKKMIFVSADGKKYTQLENGDWVDEDGNVFHKNADGKFVTEDGKVWEGPTSDGHFESIVNNSFFKEGAKIVTSSGKTLTNIGDGRWVDDEGNVYIMNQKGEFISDDDLPDQWVGTDGTIYYKQADGTYVSADGKVWKGAFDPSKGHFVSNDGAKIGDTFIDENGNVFTRTENGWVDSNGKLYRLNKDGKFVAEDGTIFAGPNSKKRKVIRGDKGYNPKDTYTDENGNVFKRTPSNRGWIGPDGKKYYLNKDGIYVAEDGTIMPLSDEKLCWISKEGVTFRPVGKNNEWISSDGRRFRFDGDKFVADDVTIWDGPSASGGVFAGKEVTDSPLQWVDNDGVVYKPLTKDGKEWINSKGQKFIQQPDGTFLEDQSYRIGNDADEYEYEYSEDEEDKEINKPYKIGDKLKDENGNVYTRIKNGWVDSNGKLYRLTKDGKFVPDDGTHKIKKRVRKQNYYIDENGNKVFKYEPAVWGGPGKSGGHWVNNKGHIIDSLGGYWTDNDNKIYTATKAGYISSDAIMYKPTNKQETFVSQQGDRWCGLGRPNGGKWVESNGDEYVPIDSEGKWEGPGKEIFYPQPSGIWMSENGKKWKGPPFFSARQYFNAKLKYGPGLTFERGKNFFISHYEVMIGKPRSSTPLYRVPPLLYKPFKSRFRPFRPKTPPPKVVRVVYSVPPPNIYVDQEQVIRLLMSGQTQLIPLVKQLGLDKNEMVSTFLSSRDNLPPQAFPQTTPQSIPTGKSTNRRFSPRIPYNPSPKVNSRSTLSPRSQRINENRRVNSSTDYQNDGSHNPPLSSSDNDASTDTEKSSNNQPNDQSNDQSFNEIENNENFNTANKVYRPMITRENEMDAGFFPSGNSPNMNTNVILGKSFPSIRKEIEDFQQEMEESITRRRSQAKEIKHNPVAPIPLLSFVKRDFSSVPMSAQSQMRRMMYSPRMTYLRQRREKAHDTMELNNPLIVRNMTKPKIVIPQTLSRPKRNI</sequence>
<dbReference type="Gene3D" id="2.130.10.10">
    <property type="entry name" value="YVTN repeat-like/Quinoprotein amine dehydrogenase"/>
    <property type="match status" value="1"/>
</dbReference>
<feature type="region of interest" description="Disordered" evidence="1">
    <location>
        <begin position="1659"/>
        <end position="1772"/>
    </location>
</feature>
<evidence type="ECO:0000313" key="2">
    <source>
        <dbReference type="EMBL" id="OHT09234.1"/>
    </source>
</evidence>
<evidence type="ECO:0000313" key="3">
    <source>
        <dbReference type="Proteomes" id="UP000179807"/>
    </source>
</evidence>
<dbReference type="Gene3D" id="2.10.270.10">
    <property type="entry name" value="Cholin Binding"/>
    <property type="match status" value="1"/>
</dbReference>